<evidence type="ECO:0000313" key="1">
    <source>
        <dbReference type="EMBL" id="GGG07551.1"/>
    </source>
</evidence>
<dbReference type="RefSeq" id="WP_188544815.1">
    <property type="nucleotide sequence ID" value="NZ_BMCU01000002.1"/>
</dbReference>
<dbReference type="NCBIfam" id="NF002544">
    <property type="entry name" value="PRK02101.2-1"/>
    <property type="match status" value="1"/>
</dbReference>
<proteinExistence type="predicted"/>
<evidence type="ECO:0008006" key="3">
    <source>
        <dbReference type="Google" id="ProtNLM"/>
    </source>
</evidence>
<reference evidence="1" key="1">
    <citation type="journal article" date="2014" name="Int. J. Syst. Evol. Microbiol.">
        <title>Complete genome sequence of Corynebacterium casei LMG S-19264T (=DSM 44701T), isolated from a smear-ripened cheese.</title>
        <authorList>
            <consortium name="US DOE Joint Genome Institute (JGI-PGF)"/>
            <person name="Walter F."/>
            <person name="Albersmeier A."/>
            <person name="Kalinowski J."/>
            <person name="Ruckert C."/>
        </authorList>
    </citation>
    <scope>NUCLEOTIDE SEQUENCE</scope>
    <source>
        <strain evidence="1">CCM 7905</strain>
    </source>
</reference>
<dbReference type="InterPro" id="IPR005583">
    <property type="entry name" value="YaaA"/>
</dbReference>
<evidence type="ECO:0000313" key="2">
    <source>
        <dbReference type="Proteomes" id="UP000654257"/>
    </source>
</evidence>
<dbReference type="PANTHER" id="PTHR30283">
    <property type="entry name" value="PEROXIDE STRESS RESPONSE PROTEIN YAAA"/>
    <property type="match status" value="1"/>
</dbReference>
<dbReference type="Pfam" id="PF03883">
    <property type="entry name" value="H2O2_YaaD"/>
    <property type="match status" value="1"/>
</dbReference>
<dbReference type="EMBL" id="BMCU01000002">
    <property type="protein sequence ID" value="GGG07551.1"/>
    <property type="molecule type" value="Genomic_DNA"/>
</dbReference>
<reference evidence="1" key="2">
    <citation type="submission" date="2020-09" db="EMBL/GenBank/DDBJ databases">
        <authorList>
            <person name="Sun Q."/>
            <person name="Sedlacek I."/>
        </authorList>
    </citation>
    <scope>NUCLEOTIDE SEQUENCE</scope>
    <source>
        <strain evidence="1">CCM 7905</strain>
    </source>
</reference>
<protein>
    <recommendedName>
        <fullName evidence="3">Peroxide stress protein YaaA</fullName>
    </recommendedName>
</protein>
<keyword evidence="2" id="KW-1185">Reference proteome</keyword>
<dbReference type="GO" id="GO:0033194">
    <property type="term" value="P:response to hydroperoxide"/>
    <property type="evidence" value="ECO:0007669"/>
    <property type="project" value="TreeGrafter"/>
</dbReference>
<organism evidence="1 2">
    <name type="scientific">Rhodococcoides trifolii</name>
    <dbReference type="NCBI Taxonomy" id="908250"/>
    <lineage>
        <taxon>Bacteria</taxon>
        <taxon>Bacillati</taxon>
        <taxon>Actinomycetota</taxon>
        <taxon>Actinomycetes</taxon>
        <taxon>Mycobacteriales</taxon>
        <taxon>Nocardiaceae</taxon>
        <taxon>Rhodococcoides</taxon>
    </lineage>
</organism>
<dbReference type="PANTHER" id="PTHR30283:SF4">
    <property type="entry name" value="PEROXIDE STRESS RESISTANCE PROTEIN YAAA"/>
    <property type="match status" value="1"/>
</dbReference>
<dbReference type="Proteomes" id="UP000654257">
    <property type="component" value="Unassembled WGS sequence"/>
</dbReference>
<comment type="caution">
    <text evidence="1">The sequence shown here is derived from an EMBL/GenBank/DDBJ whole genome shotgun (WGS) entry which is preliminary data.</text>
</comment>
<name>A0A917D4K3_9NOCA</name>
<accession>A0A917D4K3</accession>
<dbReference type="GO" id="GO:0005829">
    <property type="term" value="C:cytosol"/>
    <property type="evidence" value="ECO:0007669"/>
    <property type="project" value="TreeGrafter"/>
</dbReference>
<sequence length="249" mass="26068">MLVLLPPSETKSDGGRGVPLDLDRLWLPELTSTRRTLVDALVALSADVDASRAALGISPKQLFEVERNAALLTSPTAPALARYTGVLYDALGASAFTKAQRARADARIAIGSALFGALRATDPVPAYRLSGGSTLPGLPTLRALWKPDLSEAITAAAEGLIVDLRSGTYQQLGPIAGAVTATVLTEQPDGSRSVVSHFNKHHKGLLARALTVTRAEPSDARSVARVASKAGLRVEVASPNEVVVLTDSY</sequence>
<dbReference type="AlphaFoldDB" id="A0A917D4K3"/>
<gene>
    <name evidence="1" type="ORF">GCM10007304_22000</name>
</gene>